<keyword evidence="2" id="KW-1133">Transmembrane helix</keyword>
<keyword evidence="2" id="KW-0812">Transmembrane</keyword>
<evidence type="ECO:0000256" key="1">
    <source>
        <dbReference type="SAM" id="MobiDB-lite"/>
    </source>
</evidence>
<dbReference type="EMBL" id="JAUTDP010000001">
    <property type="protein sequence ID" value="KAK3402886.1"/>
    <property type="molecule type" value="Genomic_DNA"/>
</dbReference>
<feature type="compositionally biased region" description="Acidic residues" evidence="1">
    <location>
        <begin position="269"/>
        <end position="281"/>
    </location>
</feature>
<evidence type="ECO:0000256" key="2">
    <source>
        <dbReference type="SAM" id="Phobius"/>
    </source>
</evidence>
<protein>
    <recommendedName>
        <fullName evidence="5">Integral membrane protein</fullName>
    </recommendedName>
</protein>
<keyword evidence="2" id="KW-0472">Membrane</keyword>
<feature type="transmembrane region" description="Helical" evidence="2">
    <location>
        <begin position="352"/>
        <end position="374"/>
    </location>
</feature>
<feature type="region of interest" description="Disordered" evidence="1">
    <location>
        <begin position="169"/>
        <end position="198"/>
    </location>
</feature>
<evidence type="ECO:0008006" key="5">
    <source>
        <dbReference type="Google" id="ProtNLM"/>
    </source>
</evidence>
<dbReference type="AlphaFoldDB" id="A0AAE0PMP3"/>
<reference evidence="3" key="2">
    <citation type="submission" date="2023-07" db="EMBL/GenBank/DDBJ databases">
        <authorList>
            <consortium name="Lawrence Berkeley National Laboratory"/>
            <person name="Haridas S."/>
            <person name="Hensen N."/>
            <person name="Bonometti L."/>
            <person name="Westerberg I."/>
            <person name="Brannstrom I.O."/>
            <person name="Guillou S."/>
            <person name="Cros-Aarteil S."/>
            <person name="Calhoun S."/>
            <person name="Kuo A."/>
            <person name="Mondo S."/>
            <person name="Pangilinan J."/>
            <person name="Riley R."/>
            <person name="LaButti K."/>
            <person name="Andreopoulos B."/>
            <person name="Lipzen A."/>
            <person name="Chen C."/>
            <person name="Yanf M."/>
            <person name="Daum C."/>
            <person name="Ng V."/>
            <person name="Clum A."/>
            <person name="Steindorff A."/>
            <person name="Ohm R."/>
            <person name="Martin F."/>
            <person name="Silar P."/>
            <person name="Natvig D."/>
            <person name="Lalanne C."/>
            <person name="Gautier V."/>
            <person name="Ament-velasquez S.L."/>
            <person name="Kruys A."/>
            <person name="Hutchinson M.I."/>
            <person name="Powell A.J."/>
            <person name="Barry K."/>
            <person name="Miller A.N."/>
            <person name="Grigoriev I.V."/>
            <person name="Debuchy R."/>
            <person name="Gladieux P."/>
            <person name="Thoren M.H."/>
            <person name="Johannesson H."/>
        </authorList>
    </citation>
    <scope>NUCLEOTIDE SEQUENCE</scope>
    <source>
        <strain evidence="3">FGSC 1904</strain>
    </source>
</reference>
<feature type="compositionally biased region" description="Basic and acidic residues" evidence="1">
    <location>
        <begin position="54"/>
        <end position="66"/>
    </location>
</feature>
<feature type="region of interest" description="Disordered" evidence="1">
    <location>
        <begin position="438"/>
        <end position="490"/>
    </location>
</feature>
<feature type="compositionally biased region" description="Basic and acidic residues" evidence="1">
    <location>
        <begin position="473"/>
        <end position="489"/>
    </location>
</feature>
<accession>A0AAE0PMP3</accession>
<feature type="region of interest" description="Disordered" evidence="1">
    <location>
        <begin position="1"/>
        <end position="112"/>
    </location>
</feature>
<evidence type="ECO:0000313" key="3">
    <source>
        <dbReference type="EMBL" id="KAK3402886.1"/>
    </source>
</evidence>
<feature type="compositionally biased region" description="Basic and acidic residues" evidence="1">
    <location>
        <begin position="232"/>
        <end position="249"/>
    </location>
</feature>
<feature type="transmembrane region" description="Helical" evidence="2">
    <location>
        <begin position="616"/>
        <end position="638"/>
    </location>
</feature>
<feature type="compositionally biased region" description="Low complexity" evidence="1">
    <location>
        <begin position="81"/>
        <end position="100"/>
    </location>
</feature>
<feature type="compositionally biased region" description="Polar residues" evidence="1">
    <location>
        <begin position="173"/>
        <end position="182"/>
    </location>
</feature>
<feature type="transmembrane region" description="Helical" evidence="2">
    <location>
        <begin position="506"/>
        <end position="527"/>
    </location>
</feature>
<evidence type="ECO:0000313" key="4">
    <source>
        <dbReference type="Proteomes" id="UP001281003"/>
    </source>
</evidence>
<reference evidence="3" key="1">
    <citation type="journal article" date="2023" name="Mol. Phylogenet. Evol.">
        <title>Genome-scale phylogeny and comparative genomics of the fungal order Sordariales.</title>
        <authorList>
            <person name="Hensen N."/>
            <person name="Bonometti L."/>
            <person name="Westerberg I."/>
            <person name="Brannstrom I.O."/>
            <person name="Guillou S."/>
            <person name="Cros-Aarteil S."/>
            <person name="Calhoun S."/>
            <person name="Haridas S."/>
            <person name="Kuo A."/>
            <person name="Mondo S."/>
            <person name="Pangilinan J."/>
            <person name="Riley R."/>
            <person name="LaButti K."/>
            <person name="Andreopoulos B."/>
            <person name="Lipzen A."/>
            <person name="Chen C."/>
            <person name="Yan M."/>
            <person name="Daum C."/>
            <person name="Ng V."/>
            <person name="Clum A."/>
            <person name="Steindorff A."/>
            <person name="Ohm R.A."/>
            <person name="Martin F."/>
            <person name="Silar P."/>
            <person name="Natvig D.O."/>
            <person name="Lalanne C."/>
            <person name="Gautier V."/>
            <person name="Ament-Velasquez S.L."/>
            <person name="Kruys A."/>
            <person name="Hutchinson M.I."/>
            <person name="Powell A.J."/>
            <person name="Barry K."/>
            <person name="Miller A.N."/>
            <person name="Grigoriev I.V."/>
            <person name="Debuchy R."/>
            <person name="Gladieux P."/>
            <person name="Hiltunen Thoren M."/>
            <person name="Johannesson H."/>
        </authorList>
    </citation>
    <scope>NUCLEOTIDE SEQUENCE</scope>
    <source>
        <strain evidence="3">FGSC 1904</strain>
    </source>
</reference>
<sequence length="669" mass="72900">MGNTQRPPQRKDSNHFTGPKHYNAAHSGGAFSFFNPTARYHILTPSQASQAQTPDRKKDKKKRTDSDELSLTGNEAANVLGQQQQQQQQAASSGDGQPQAVAELPPDADVPTLDADQIGRALETTDSQLSAQSSLRNAANAATVTPERLAGVLDTSPSQVGKVVQLGTGLGAQDNNSKASINTTQQKQREQEQKDNGVYYVWRSRDNRKGRHAAIVTKPGILQQGKNKKNKNKDGKTGRNGETGKDKDGGNYGTGNKGGWRQKRRLQDEEMGEGIEAEDAREEERAEGPRATNTLRMTWHGIMKMFTSFPVWDISYDVALFYFLAAVSRMINGFFVYLPLASPGSEFKGEEAGAGATRLITTTLVVISSVLMMLEAVNENRADCFGWALEESLAGNADGPRLRSHEHEGKTCTHHHQVRYVLLRGSNARDQRKAVVVPVSVSVPDDPNVHNEKKNDPGAHSDDDSDSSDGSGGDEKNRSGHGHDNDQHPQRAWKWWPSKHDLKSHYLHEIGFISCLVQLIGAVIFWTEGFTGLPFAQNNLSVGALNGSYWLPQVVGGAFFMVSAILTMVEVQDKWYVPAPNLLGWHIGAWSFVGAVGLTVTGALGFAQNAGPQYEYAVGMATFVASCAFFIASLILLFEALNKYPLTVGTAPPGREPHIRPDAEQQSGS</sequence>
<organism evidence="3 4">
    <name type="scientific">Sordaria brevicollis</name>
    <dbReference type="NCBI Taxonomy" id="83679"/>
    <lineage>
        <taxon>Eukaryota</taxon>
        <taxon>Fungi</taxon>
        <taxon>Dikarya</taxon>
        <taxon>Ascomycota</taxon>
        <taxon>Pezizomycotina</taxon>
        <taxon>Sordariomycetes</taxon>
        <taxon>Sordariomycetidae</taxon>
        <taxon>Sordariales</taxon>
        <taxon>Sordariaceae</taxon>
        <taxon>Sordaria</taxon>
    </lineage>
</organism>
<gene>
    <name evidence="3" type="ORF">B0T20DRAFT_503240</name>
</gene>
<name>A0AAE0PMP3_SORBR</name>
<feature type="transmembrane region" description="Helical" evidence="2">
    <location>
        <begin position="583"/>
        <end position="604"/>
    </location>
</feature>
<dbReference type="Proteomes" id="UP001281003">
    <property type="component" value="Unassembled WGS sequence"/>
</dbReference>
<feature type="region of interest" description="Disordered" evidence="1">
    <location>
        <begin position="210"/>
        <end position="289"/>
    </location>
</feature>
<comment type="caution">
    <text evidence="3">The sequence shown here is derived from an EMBL/GenBank/DDBJ whole genome shotgun (WGS) entry which is preliminary data.</text>
</comment>
<proteinExistence type="predicted"/>
<feature type="transmembrane region" description="Helical" evidence="2">
    <location>
        <begin position="319"/>
        <end position="340"/>
    </location>
</feature>
<keyword evidence="4" id="KW-1185">Reference proteome</keyword>
<feature type="compositionally biased region" description="Basic and acidic residues" evidence="1">
    <location>
        <begin position="447"/>
        <end position="462"/>
    </location>
</feature>
<feature type="transmembrane region" description="Helical" evidence="2">
    <location>
        <begin position="547"/>
        <end position="571"/>
    </location>
</feature>
<feature type="compositionally biased region" description="Polar residues" evidence="1">
    <location>
        <begin position="44"/>
        <end position="53"/>
    </location>
</feature>